<evidence type="ECO:0000313" key="3">
    <source>
        <dbReference type="Proteomes" id="UP001221558"/>
    </source>
</evidence>
<keyword evidence="1" id="KW-0732">Signal</keyword>
<gene>
    <name evidence="2" type="ORF">PQ465_20365</name>
</gene>
<evidence type="ECO:0000313" key="2">
    <source>
        <dbReference type="EMBL" id="WDF68636.1"/>
    </source>
</evidence>
<feature type="chain" id="PRO_5045111673" description="WD40-like Beta Propeller Repeat" evidence="1">
    <location>
        <begin position="20"/>
        <end position="326"/>
    </location>
</feature>
<sequence>MKNLLTRSLLGLLLLSLGAACSKSGNDELGNPGETGYPSSLTGTIYYDWATEGILQMRLPDGVGSSFIPDNSKLNNFDISADGKQKLTVVDEQTLGNYPIRFTLSDIADGRVVNEFVYQSPARNAYCKGFLSPDKSHILVLSNDDEDGITILKNNGEFVTRIKDINGEALGFNETRLWLPNNALLITHKNYIIRIDPPYTAGRLVREMDYQQWGALAVNQSGTQLALQIANHIYTMNMDGGNLQQVTTSNFTESEPVFSPDGKYLLVGSEYKQTGPFGFMWYMKIIPNDGKMYNVDPVAENSPGVIPVVWKGRDRMEAAGGQMIWR</sequence>
<dbReference type="Pfam" id="PF07676">
    <property type="entry name" value="PD40"/>
    <property type="match status" value="1"/>
</dbReference>
<name>A0ABY7WJJ4_9SPHI</name>
<dbReference type="PROSITE" id="PS51257">
    <property type="entry name" value="PROKAR_LIPOPROTEIN"/>
    <property type="match status" value="1"/>
</dbReference>
<accession>A0ABY7WJJ4</accession>
<evidence type="ECO:0008006" key="4">
    <source>
        <dbReference type="Google" id="ProtNLM"/>
    </source>
</evidence>
<dbReference type="EMBL" id="CP117880">
    <property type="protein sequence ID" value="WDF68636.1"/>
    <property type="molecule type" value="Genomic_DNA"/>
</dbReference>
<evidence type="ECO:0000256" key="1">
    <source>
        <dbReference type="SAM" id="SignalP"/>
    </source>
</evidence>
<proteinExistence type="predicted"/>
<protein>
    <recommendedName>
        <fullName evidence="4">WD40-like Beta Propeller Repeat</fullName>
    </recommendedName>
</protein>
<dbReference type="Gene3D" id="2.120.10.30">
    <property type="entry name" value="TolB, C-terminal domain"/>
    <property type="match status" value="1"/>
</dbReference>
<dbReference type="SUPFAM" id="SSF82171">
    <property type="entry name" value="DPP6 N-terminal domain-like"/>
    <property type="match status" value="1"/>
</dbReference>
<dbReference type="InterPro" id="IPR011042">
    <property type="entry name" value="6-blade_b-propeller_TolB-like"/>
</dbReference>
<dbReference type="Proteomes" id="UP001221558">
    <property type="component" value="Chromosome"/>
</dbReference>
<reference evidence="2 3" key="1">
    <citation type="submission" date="2023-02" db="EMBL/GenBank/DDBJ databases">
        <title>Genome sequence of Sphingobacterium sp. KACC 22765.</title>
        <authorList>
            <person name="Kim S."/>
            <person name="Heo J."/>
            <person name="Kwon S.-W."/>
        </authorList>
    </citation>
    <scope>NUCLEOTIDE SEQUENCE [LARGE SCALE GENOMIC DNA]</scope>
    <source>
        <strain evidence="2 3">KACC 22765</strain>
    </source>
</reference>
<keyword evidence="3" id="KW-1185">Reference proteome</keyword>
<feature type="signal peptide" evidence="1">
    <location>
        <begin position="1"/>
        <end position="19"/>
    </location>
</feature>
<organism evidence="2 3">
    <name type="scientific">Sphingobacterium oryzagri</name>
    <dbReference type="NCBI Taxonomy" id="3025669"/>
    <lineage>
        <taxon>Bacteria</taxon>
        <taxon>Pseudomonadati</taxon>
        <taxon>Bacteroidota</taxon>
        <taxon>Sphingobacteriia</taxon>
        <taxon>Sphingobacteriales</taxon>
        <taxon>Sphingobacteriaceae</taxon>
        <taxon>Sphingobacterium</taxon>
    </lineage>
</organism>
<dbReference type="RefSeq" id="WP_274267369.1">
    <property type="nucleotide sequence ID" value="NZ_CP117880.1"/>
</dbReference>
<dbReference type="InterPro" id="IPR011659">
    <property type="entry name" value="WD40"/>
</dbReference>